<evidence type="ECO:0000313" key="2">
    <source>
        <dbReference type="Proteomes" id="UP001165292"/>
    </source>
</evidence>
<organism evidence="1 2">
    <name type="scientific">Stutzerimonas nitrititolerans</name>
    <dbReference type="NCBI Taxonomy" id="2482751"/>
    <lineage>
        <taxon>Bacteria</taxon>
        <taxon>Pseudomonadati</taxon>
        <taxon>Pseudomonadota</taxon>
        <taxon>Gammaproteobacteria</taxon>
        <taxon>Pseudomonadales</taxon>
        <taxon>Pseudomonadaceae</taxon>
        <taxon>Stutzerimonas</taxon>
    </lineage>
</organism>
<reference evidence="1" key="1">
    <citation type="submission" date="2022-06" db="EMBL/GenBank/DDBJ databases">
        <title>Detection of beta-lactamases in bacteria of animal origin.</title>
        <authorList>
            <person name="Mlynarcik P."/>
            <person name="Zdarska V."/>
            <person name="Chudobova H."/>
            <person name="Prochazkova P."/>
            <person name="Hricova K."/>
            <person name="Mezerova K."/>
            <person name="Bardon J."/>
            <person name="Dolejska M."/>
            <person name="Sukkar I."/>
            <person name="Kolar M."/>
        </authorList>
    </citation>
    <scope>NUCLEOTIDE SEQUENCE</scope>
    <source>
        <strain evidence="1">S 300-3</strain>
    </source>
</reference>
<accession>A0AA41WLD2</accession>
<dbReference type="AlphaFoldDB" id="A0AA41WLD2"/>
<proteinExistence type="predicted"/>
<name>A0AA41WLD2_9GAMM</name>
<dbReference type="EMBL" id="JAMYBS010000006">
    <property type="protein sequence ID" value="MCO7544673.1"/>
    <property type="molecule type" value="Genomic_DNA"/>
</dbReference>
<evidence type="ECO:0000313" key="1">
    <source>
        <dbReference type="EMBL" id="MCO7544673.1"/>
    </source>
</evidence>
<protein>
    <submittedName>
        <fullName evidence="1">N-acetyltransferase</fullName>
    </submittedName>
</protein>
<dbReference type="Proteomes" id="UP001165292">
    <property type="component" value="Unassembled WGS sequence"/>
</dbReference>
<dbReference type="InterPro" id="IPR016181">
    <property type="entry name" value="Acyl_CoA_acyltransferase"/>
</dbReference>
<dbReference type="RefSeq" id="WP_253162649.1">
    <property type="nucleotide sequence ID" value="NZ_JAMYBS010000006.1"/>
</dbReference>
<dbReference type="Gene3D" id="3.40.630.30">
    <property type="match status" value="1"/>
</dbReference>
<dbReference type="SUPFAM" id="SSF55729">
    <property type="entry name" value="Acyl-CoA N-acyltransferases (Nat)"/>
    <property type="match status" value="1"/>
</dbReference>
<gene>
    <name evidence="1" type="ORF">NJF43_07880</name>
</gene>
<sequence length="350" mass="40764">MELEHKPFRNIDLSDPFFDSLKEGYVEFPEWFARKADDSAYVFEQPDGTIHGFLYLKVEDEALPEINPPQARARRLKVGTMKVNPHGTKMGERFIKKIVDHAVREKTEQIYVTVFEQHEALISLFQRYGFEQIGTKTSHNGTELVLAKNIHAPYVDLYQNYPTVKLGNNRAYILSLRPEWHTRLLPDSILRNETNDIVEDISSANSIHKVYLTGMHGINALRKGDILVIYRTTDNQGPAHYRSVATSIGVVEEYRHLDSFTSAEEFYRYCRPYSVFSHRELEDLWRRRNYPFVFKFMYNLSFKRKVTRAVMIEELGLPGAEQYWGFFQISHDQLRAIADKGAADESLIID</sequence>
<comment type="caution">
    <text evidence="1">The sequence shown here is derived from an EMBL/GenBank/DDBJ whole genome shotgun (WGS) entry which is preliminary data.</text>
</comment>